<sequence length="88" mass="9560">MESKSVTTIPYPKVSPKVSVYSCENSFNSPIGEYFLRITSPSLAVNISKGSPSLILKVFLISFGITTLPKSSILLTIPVALIYNLSLH</sequence>
<proteinExistence type="predicted"/>
<comment type="caution">
    <text evidence="1">The sequence shown here is derived from an EMBL/GenBank/DDBJ whole genome shotgun (WGS) entry which is preliminary data.</text>
</comment>
<dbReference type="AlphaFoldDB" id="A0A645EBM1"/>
<name>A0A645EBM1_9ZZZZ</name>
<accession>A0A645EBM1</accession>
<protein>
    <submittedName>
        <fullName evidence="1">Uncharacterized protein</fullName>
    </submittedName>
</protein>
<dbReference type="EMBL" id="VSSQ01045011">
    <property type="protein sequence ID" value="MPM98885.1"/>
    <property type="molecule type" value="Genomic_DNA"/>
</dbReference>
<reference evidence="1" key="1">
    <citation type="submission" date="2019-08" db="EMBL/GenBank/DDBJ databases">
        <authorList>
            <person name="Kucharzyk K."/>
            <person name="Murdoch R.W."/>
            <person name="Higgins S."/>
            <person name="Loffler F."/>
        </authorList>
    </citation>
    <scope>NUCLEOTIDE SEQUENCE</scope>
</reference>
<organism evidence="1">
    <name type="scientific">bioreactor metagenome</name>
    <dbReference type="NCBI Taxonomy" id="1076179"/>
    <lineage>
        <taxon>unclassified sequences</taxon>
        <taxon>metagenomes</taxon>
        <taxon>ecological metagenomes</taxon>
    </lineage>
</organism>
<evidence type="ECO:0000313" key="1">
    <source>
        <dbReference type="EMBL" id="MPM98885.1"/>
    </source>
</evidence>
<gene>
    <name evidence="1" type="ORF">SDC9_146075</name>
</gene>